<dbReference type="PROSITE" id="PS51125">
    <property type="entry name" value="NHL"/>
    <property type="match status" value="3"/>
</dbReference>
<dbReference type="PANTHER" id="PTHR24104">
    <property type="entry name" value="E3 UBIQUITIN-PROTEIN LIGASE NHLRC1-RELATED"/>
    <property type="match status" value="1"/>
</dbReference>
<dbReference type="AlphaFoldDB" id="A0A292YSC4"/>
<name>A0A292YSC4_9BACL</name>
<dbReference type="Gene3D" id="2.120.10.30">
    <property type="entry name" value="TolB, C-terminal domain"/>
    <property type="match status" value="2"/>
</dbReference>
<evidence type="ECO:0008006" key="5">
    <source>
        <dbReference type="Google" id="ProtNLM"/>
    </source>
</evidence>
<feature type="repeat" description="NHL" evidence="2">
    <location>
        <begin position="168"/>
        <end position="212"/>
    </location>
</feature>
<organism evidence="3 4">
    <name type="scientific">Effusibacillus lacus</name>
    <dbReference type="NCBI Taxonomy" id="1348429"/>
    <lineage>
        <taxon>Bacteria</taxon>
        <taxon>Bacillati</taxon>
        <taxon>Bacillota</taxon>
        <taxon>Bacilli</taxon>
        <taxon>Bacillales</taxon>
        <taxon>Alicyclobacillaceae</taxon>
        <taxon>Effusibacillus</taxon>
    </lineage>
</organism>
<keyword evidence="1" id="KW-0677">Repeat</keyword>
<dbReference type="SUPFAM" id="SSF75011">
    <property type="entry name" value="3-carboxy-cis,cis-mucoante lactonizing enzyme"/>
    <property type="match status" value="1"/>
</dbReference>
<dbReference type="Pfam" id="PF17170">
    <property type="entry name" value="DUF5128"/>
    <property type="match status" value="1"/>
</dbReference>
<sequence>MNTTIKWGFLLLFVVAIMTAGLSLPLLSGTTSAQELRIKGNESVKLDSPMGVVSDGKRIYVANAGQHQIAVFDQKGKFLTLLGRGGTGEGEFNYPVDVALNKNGDLYVADFHNGRIQVFSKNGEFRFAFPKNQRIKPAALAIDDKGQVYVTDVESHTIKIFTEKGDLVREFGEPGETAGKLRYANGIATSPDGGTIYVADSQNNRIQVFSNSGNHLKTIGLPKGAGLPKGLSYSGSTLYVADSLLHKIFVLDTDGNLIDQIGRGEGTFHFPNDVYVAQGKIYIADRGGNQVFVYSR</sequence>
<feature type="repeat" description="NHL" evidence="2">
    <location>
        <begin position="79"/>
        <end position="122"/>
    </location>
</feature>
<evidence type="ECO:0000256" key="2">
    <source>
        <dbReference type="PROSITE-ProRule" id="PRU00504"/>
    </source>
</evidence>
<dbReference type="PANTHER" id="PTHR24104:SF25">
    <property type="entry name" value="PROTEIN LIN-41"/>
    <property type="match status" value="1"/>
</dbReference>
<protein>
    <recommendedName>
        <fullName evidence="5">6-bladed beta-propeller</fullName>
    </recommendedName>
</protein>
<evidence type="ECO:0000256" key="1">
    <source>
        <dbReference type="ARBA" id="ARBA00022737"/>
    </source>
</evidence>
<dbReference type="Proteomes" id="UP000217785">
    <property type="component" value="Unassembled WGS sequence"/>
</dbReference>
<dbReference type="GO" id="GO:0008270">
    <property type="term" value="F:zinc ion binding"/>
    <property type="evidence" value="ECO:0007669"/>
    <property type="project" value="UniProtKB-KW"/>
</dbReference>
<dbReference type="EMBL" id="BDUF01000095">
    <property type="protein sequence ID" value="GAX91370.1"/>
    <property type="molecule type" value="Genomic_DNA"/>
</dbReference>
<evidence type="ECO:0000313" key="3">
    <source>
        <dbReference type="EMBL" id="GAX91370.1"/>
    </source>
</evidence>
<feature type="repeat" description="NHL" evidence="2">
    <location>
        <begin position="137"/>
        <end position="164"/>
    </location>
</feature>
<dbReference type="RefSeq" id="WP_096183101.1">
    <property type="nucleotide sequence ID" value="NZ_BDUF01000095.1"/>
</dbReference>
<evidence type="ECO:0000313" key="4">
    <source>
        <dbReference type="Proteomes" id="UP000217785"/>
    </source>
</evidence>
<dbReference type="InterPro" id="IPR050952">
    <property type="entry name" value="TRIM-NHL_E3_ligases"/>
</dbReference>
<gene>
    <name evidence="3" type="ORF">EFBL_3039</name>
</gene>
<proteinExistence type="predicted"/>
<dbReference type="InterPro" id="IPR011042">
    <property type="entry name" value="6-blade_b-propeller_TolB-like"/>
</dbReference>
<reference evidence="4" key="1">
    <citation type="submission" date="2017-07" db="EMBL/GenBank/DDBJ databases">
        <title>Draft genome sequence of Effusibacillus lacus strain skLN1.</title>
        <authorList>
            <person name="Watanabe M."/>
            <person name="Kojima H."/>
            <person name="Fukui M."/>
        </authorList>
    </citation>
    <scope>NUCLEOTIDE SEQUENCE [LARGE SCALE GENOMIC DNA]</scope>
    <source>
        <strain evidence="4">skLN1</strain>
    </source>
</reference>
<accession>A0A292YSC4</accession>
<keyword evidence="4" id="KW-1185">Reference proteome</keyword>
<dbReference type="OrthoDB" id="9799230at2"/>
<dbReference type="InterPro" id="IPR001258">
    <property type="entry name" value="NHL_repeat"/>
</dbReference>
<dbReference type="Pfam" id="PF01436">
    <property type="entry name" value="NHL"/>
    <property type="match status" value="3"/>
</dbReference>
<comment type="caution">
    <text evidence="3">The sequence shown here is derived from an EMBL/GenBank/DDBJ whole genome shotgun (WGS) entry which is preliminary data.</text>
</comment>